<organism evidence="3 4">
    <name type="scientific">Aquilegia coerulea</name>
    <name type="common">Rocky mountain columbine</name>
    <dbReference type="NCBI Taxonomy" id="218851"/>
    <lineage>
        <taxon>Eukaryota</taxon>
        <taxon>Viridiplantae</taxon>
        <taxon>Streptophyta</taxon>
        <taxon>Embryophyta</taxon>
        <taxon>Tracheophyta</taxon>
        <taxon>Spermatophyta</taxon>
        <taxon>Magnoliopsida</taxon>
        <taxon>Ranunculales</taxon>
        <taxon>Ranunculaceae</taxon>
        <taxon>Thalictroideae</taxon>
        <taxon>Aquilegia</taxon>
    </lineage>
</organism>
<dbReference type="Pfam" id="PF12776">
    <property type="entry name" value="Myb_DNA-bind_3"/>
    <property type="match status" value="1"/>
</dbReference>
<proteinExistence type="predicted"/>
<sequence length="188" mass="21308">MAGKGKSPICDKSTKSPSSKKCKSPKEKKDKSPKSKNSKGKQFRWSQEKDKVMIQILLEEHIDGQKTENGLSSTTYQKVCKALNEAQNLDMEMDATIEHVRNSDSGFGWNPRTERLTTDPLVWEAFFEKQSETERKEYEKFRTKVMPFYDDLVVIVGDEDEATGEGGLTGIETDEQMPSIEDTGMINI</sequence>
<accession>A0A2G5CCS9</accession>
<dbReference type="EMBL" id="KZ305080">
    <property type="protein sequence ID" value="PIA29069.1"/>
    <property type="molecule type" value="Genomic_DNA"/>
</dbReference>
<protein>
    <recommendedName>
        <fullName evidence="2">Myb/SANT-like domain-containing protein</fullName>
    </recommendedName>
</protein>
<name>A0A2G5CCS9_AQUCA</name>
<dbReference type="OrthoDB" id="1040124at2759"/>
<evidence type="ECO:0000256" key="1">
    <source>
        <dbReference type="SAM" id="MobiDB-lite"/>
    </source>
</evidence>
<evidence type="ECO:0000313" key="4">
    <source>
        <dbReference type="Proteomes" id="UP000230069"/>
    </source>
</evidence>
<feature type="region of interest" description="Disordered" evidence="1">
    <location>
        <begin position="1"/>
        <end position="46"/>
    </location>
</feature>
<dbReference type="PANTHER" id="PTHR46929:SF3">
    <property type="entry name" value="MYB_SANT-LIKE DOMAIN-CONTAINING PROTEIN"/>
    <property type="match status" value="1"/>
</dbReference>
<dbReference type="AlphaFoldDB" id="A0A2G5CCS9"/>
<dbReference type="InParanoid" id="A0A2G5CCS9"/>
<dbReference type="Proteomes" id="UP000230069">
    <property type="component" value="Unassembled WGS sequence"/>
</dbReference>
<dbReference type="InterPro" id="IPR024752">
    <property type="entry name" value="Myb/SANT-like_dom"/>
</dbReference>
<dbReference type="PANTHER" id="PTHR46929">
    <property type="entry name" value="EXPRESSED PROTEIN"/>
    <property type="match status" value="1"/>
</dbReference>
<reference evidence="3 4" key="1">
    <citation type="submission" date="2017-09" db="EMBL/GenBank/DDBJ databases">
        <title>WGS assembly of Aquilegia coerulea Goldsmith.</title>
        <authorList>
            <person name="Hodges S."/>
            <person name="Kramer E."/>
            <person name="Nordborg M."/>
            <person name="Tomkins J."/>
            <person name="Borevitz J."/>
            <person name="Derieg N."/>
            <person name="Yan J."/>
            <person name="Mihaltcheva S."/>
            <person name="Hayes R.D."/>
            <person name="Rokhsar D."/>
        </authorList>
    </citation>
    <scope>NUCLEOTIDE SEQUENCE [LARGE SCALE GENOMIC DNA]</scope>
    <source>
        <strain evidence="4">cv. Goldsmith</strain>
    </source>
</reference>
<evidence type="ECO:0000259" key="2">
    <source>
        <dbReference type="Pfam" id="PF12776"/>
    </source>
</evidence>
<evidence type="ECO:0000313" key="3">
    <source>
        <dbReference type="EMBL" id="PIA29069.1"/>
    </source>
</evidence>
<feature type="domain" description="Myb/SANT-like" evidence="2">
    <location>
        <begin position="44"/>
        <end position="125"/>
    </location>
</feature>
<feature type="compositionally biased region" description="Basic and acidic residues" evidence="1">
    <location>
        <begin position="24"/>
        <end position="33"/>
    </location>
</feature>
<keyword evidence="4" id="KW-1185">Reference proteome</keyword>
<gene>
    <name evidence="3" type="ORF">AQUCO_06300030v1</name>
</gene>